<organism evidence="1">
    <name type="scientific">Arundo donax</name>
    <name type="common">Giant reed</name>
    <name type="synonym">Donax arundinaceus</name>
    <dbReference type="NCBI Taxonomy" id="35708"/>
    <lineage>
        <taxon>Eukaryota</taxon>
        <taxon>Viridiplantae</taxon>
        <taxon>Streptophyta</taxon>
        <taxon>Embryophyta</taxon>
        <taxon>Tracheophyta</taxon>
        <taxon>Spermatophyta</taxon>
        <taxon>Magnoliopsida</taxon>
        <taxon>Liliopsida</taxon>
        <taxon>Poales</taxon>
        <taxon>Poaceae</taxon>
        <taxon>PACMAD clade</taxon>
        <taxon>Arundinoideae</taxon>
        <taxon>Arundineae</taxon>
        <taxon>Arundo</taxon>
    </lineage>
</organism>
<sequence>MSTQIEFLVLGLLSHPPISISPSIDLSSTPHKSVSASWIQLAQPQQS</sequence>
<name>A0A0A9C0K0_ARUDO</name>
<evidence type="ECO:0000313" key="1">
    <source>
        <dbReference type="EMBL" id="JAD65037.1"/>
    </source>
</evidence>
<dbReference type="EMBL" id="GBRH01232858">
    <property type="protein sequence ID" value="JAD65037.1"/>
    <property type="molecule type" value="Transcribed_RNA"/>
</dbReference>
<reference evidence="1" key="2">
    <citation type="journal article" date="2015" name="Data Brief">
        <title>Shoot transcriptome of the giant reed, Arundo donax.</title>
        <authorList>
            <person name="Barrero R.A."/>
            <person name="Guerrero F.D."/>
            <person name="Moolhuijzen P."/>
            <person name="Goolsby J.A."/>
            <person name="Tidwell J."/>
            <person name="Bellgard S.E."/>
            <person name="Bellgard M.I."/>
        </authorList>
    </citation>
    <scope>NUCLEOTIDE SEQUENCE</scope>
    <source>
        <tissue evidence="1">Shoot tissue taken approximately 20 cm above the soil surface</tissue>
    </source>
</reference>
<dbReference type="AlphaFoldDB" id="A0A0A9C0K0"/>
<proteinExistence type="predicted"/>
<accession>A0A0A9C0K0</accession>
<protein>
    <submittedName>
        <fullName evidence="1">Uncharacterized protein</fullName>
    </submittedName>
</protein>
<reference evidence="1" key="1">
    <citation type="submission" date="2014-09" db="EMBL/GenBank/DDBJ databases">
        <authorList>
            <person name="Magalhaes I.L.F."/>
            <person name="Oliveira U."/>
            <person name="Santos F.R."/>
            <person name="Vidigal T.H.D.A."/>
            <person name="Brescovit A.D."/>
            <person name="Santos A.J."/>
        </authorList>
    </citation>
    <scope>NUCLEOTIDE SEQUENCE</scope>
    <source>
        <tissue evidence="1">Shoot tissue taken approximately 20 cm above the soil surface</tissue>
    </source>
</reference>